<name>A0A1K1LF71_9BACT</name>
<reference evidence="3" key="1">
    <citation type="submission" date="2016-10" db="EMBL/GenBank/DDBJ databases">
        <authorList>
            <person name="Wegmann U."/>
        </authorList>
    </citation>
    <scope>NUCLEOTIDE SEQUENCE [LARGE SCALE GENOMIC DNA]</scope>
</reference>
<dbReference type="KEGG" id="dpg:DESPIGER_1493"/>
<protein>
    <recommendedName>
        <fullName evidence="4">Lipoprotein</fullName>
    </recommendedName>
</protein>
<evidence type="ECO:0000256" key="1">
    <source>
        <dbReference type="SAM" id="SignalP"/>
    </source>
</evidence>
<proteinExistence type="predicted"/>
<feature type="signal peptide" evidence="1">
    <location>
        <begin position="1"/>
        <end position="23"/>
    </location>
</feature>
<keyword evidence="3" id="KW-1185">Reference proteome</keyword>
<feature type="chain" id="PRO_5009665143" description="Lipoprotein" evidence="1">
    <location>
        <begin position="24"/>
        <end position="326"/>
    </location>
</feature>
<dbReference type="RefSeq" id="WP_072334976.1">
    <property type="nucleotide sequence ID" value="NZ_JAXXLW010000066.1"/>
</dbReference>
<keyword evidence="1" id="KW-0732">Signal</keyword>
<evidence type="ECO:0000313" key="2">
    <source>
        <dbReference type="EMBL" id="SFV73338.1"/>
    </source>
</evidence>
<dbReference type="EMBL" id="LT630450">
    <property type="protein sequence ID" value="SFV73338.1"/>
    <property type="molecule type" value="Genomic_DNA"/>
</dbReference>
<evidence type="ECO:0000313" key="3">
    <source>
        <dbReference type="Proteomes" id="UP000186323"/>
    </source>
</evidence>
<dbReference type="PROSITE" id="PS51257">
    <property type="entry name" value="PROKAR_LIPOPROTEIN"/>
    <property type="match status" value="1"/>
</dbReference>
<evidence type="ECO:0008006" key="4">
    <source>
        <dbReference type="Google" id="ProtNLM"/>
    </source>
</evidence>
<accession>A0A1K1LF71</accession>
<dbReference type="AlphaFoldDB" id="A0A1K1LF71"/>
<sequence length="326" mass="35935">MMQRPVRFLWLACLMALALGLCACREESAPKAVLDKESASAVVAKAAAGLHVPEAPAPAGEAAAAAGVLDAGNAFWRWADVAGIHAGHLLRQAEDYMRTWLLGKAPRRPAELDDRPAVEKAVWGEADAARLRDLVATMRRTLASMEKLVTAFRKYALDDSIVDDGAQGKKLLRRLQDAHAEFSRARDALLVLVRDRSRQAEDVLLRGDPLKDAISSARFLFSRFLLGSVLLREGNPDAVAVAGWRKEMEEALAAARGQTRGMTDEERRLWQAFLDKADLFPRTVAQGQEDAFSNATRRQLNLALQEAQEAYNAFVEAHNRRDAVKK</sequence>
<dbReference type="Proteomes" id="UP000186323">
    <property type="component" value="Chromosome I"/>
</dbReference>
<organism evidence="2 3">
    <name type="scientific">Desulfovibrio piger</name>
    <dbReference type="NCBI Taxonomy" id="901"/>
    <lineage>
        <taxon>Bacteria</taxon>
        <taxon>Pseudomonadati</taxon>
        <taxon>Thermodesulfobacteriota</taxon>
        <taxon>Desulfovibrionia</taxon>
        <taxon>Desulfovibrionales</taxon>
        <taxon>Desulfovibrionaceae</taxon>
        <taxon>Desulfovibrio</taxon>
    </lineage>
</organism>
<dbReference type="OrthoDB" id="5457795at2"/>
<gene>
    <name evidence="2" type="ORF">DESPIGER_1493</name>
</gene>